<organism evidence="2 3">
    <name type="scientific">Leptotrichia trevisanii</name>
    <dbReference type="NCBI Taxonomy" id="109328"/>
    <lineage>
        <taxon>Bacteria</taxon>
        <taxon>Fusobacteriati</taxon>
        <taxon>Fusobacteriota</taxon>
        <taxon>Fusobacteriia</taxon>
        <taxon>Fusobacteriales</taxon>
        <taxon>Leptotrichiaceae</taxon>
        <taxon>Leptotrichia</taxon>
    </lineage>
</organism>
<dbReference type="RefSeq" id="WP_026747371.1">
    <property type="nucleotide sequence ID" value="NZ_AP019831.1"/>
</dbReference>
<evidence type="ECO:0000313" key="2">
    <source>
        <dbReference type="EMBL" id="BBM52440.1"/>
    </source>
</evidence>
<reference evidence="2 3" key="2">
    <citation type="submission" date="2019-07" db="EMBL/GenBank/DDBJ databases">
        <title>Complete Genome Sequence of Leptotrichia trevisanii Strain JMUB3935.</title>
        <authorList>
            <person name="Watanabe S."/>
            <person name="Cui L."/>
        </authorList>
    </citation>
    <scope>NUCLEOTIDE SEQUENCE [LARGE SCALE GENOMIC DNA]</scope>
    <source>
        <strain evidence="2 3">JMUB3935</strain>
    </source>
</reference>
<dbReference type="AlphaFoldDB" id="A0A510KL57"/>
<accession>A0A510KL57</accession>
<evidence type="ECO:0000313" key="1">
    <source>
        <dbReference type="EMBL" id="BBM45315.1"/>
    </source>
</evidence>
<dbReference type="Proteomes" id="UP000422644">
    <property type="component" value="Chromosome"/>
</dbReference>
<sequence length="104" mass="12380">MKETYFVYRDNKALERQSDGVEFCKIPEFYDDKIYFYCAEYMLFWTSVEDVGDLSKGKDFKLKKKIIPATLKEICDEGLIDYISLIKQYNIQDNKILDITYISI</sequence>
<dbReference type="STRING" id="1122173.GCA_000482505_00340"/>
<evidence type="ECO:0000313" key="3">
    <source>
        <dbReference type="Proteomes" id="UP000321378"/>
    </source>
</evidence>
<evidence type="ECO:0000313" key="4">
    <source>
        <dbReference type="Proteomes" id="UP000422644"/>
    </source>
</evidence>
<dbReference type="OrthoDB" id="3078534at2"/>
<dbReference type="EMBL" id="AP019831">
    <property type="protein sequence ID" value="BBM45315.1"/>
    <property type="molecule type" value="Genomic_DNA"/>
</dbReference>
<reference evidence="1 4" key="1">
    <citation type="submission" date="2019-07" db="EMBL/GenBank/DDBJ databases">
        <title>Complete Genome Sequence of Leptotrichia trevisanii Strain JMUB3870.</title>
        <authorList>
            <person name="Watanabe S."/>
            <person name="Cui L."/>
        </authorList>
    </citation>
    <scope>NUCLEOTIDE SEQUENCE [LARGE SCALE GENOMIC DNA]</scope>
    <source>
        <strain evidence="1 4">JMUB3870</strain>
    </source>
</reference>
<name>A0A510KL57_9FUSO</name>
<dbReference type="Proteomes" id="UP000321378">
    <property type="component" value="Chromosome"/>
</dbReference>
<protein>
    <submittedName>
        <fullName evidence="2">Uncharacterized protein</fullName>
    </submittedName>
</protein>
<keyword evidence="4" id="KW-1185">Reference proteome</keyword>
<gene>
    <name evidence="1" type="ORF">JMUB3870_1434</name>
    <name evidence="2" type="ORF">JMUB3935_1419</name>
</gene>
<dbReference type="EMBL" id="AP019840">
    <property type="protein sequence ID" value="BBM52440.1"/>
    <property type="molecule type" value="Genomic_DNA"/>
</dbReference>
<proteinExistence type="predicted"/>